<feature type="region of interest" description="Disordered" evidence="1">
    <location>
        <begin position="146"/>
        <end position="172"/>
    </location>
</feature>
<accession>A0AAV5VEN0</accession>
<evidence type="ECO:0000256" key="1">
    <source>
        <dbReference type="SAM" id="MobiDB-lite"/>
    </source>
</evidence>
<evidence type="ECO:0000313" key="3">
    <source>
        <dbReference type="Proteomes" id="UP001432322"/>
    </source>
</evidence>
<protein>
    <submittedName>
        <fullName evidence="2">Uncharacterized protein</fullName>
    </submittedName>
</protein>
<comment type="caution">
    <text evidence="2">The sequence shown here is derived from an EMBL/GenBank/DDBJ whole genome shotgun (WGS) entry which is preliminary data.</text>
</comment>
<name>A0AAV5VEN0_9BILA</name>
<dbReference type="AlphaFoldDB" id="A0AAV5VEN0"/>
<dbReference type="Proteomes" id="UP001432322">
    <property type="component" value="Unassembled WGS sequence"/>
</dbReference>
<dbReference type="EMBL" id="BTSY01000002">
    <property type="protein sequence ID" value="GMT16344.1"/>
    <property type="molecule type" value="Genomic_DNA"/>
</dbReference>
<feature type="non-terminal residue" evidence="2">
    <location>
        <position position="1"/>
    </location>
</feature>
<feature type="compositionally biased region" description="Polar residues" evidence="1">
    <location>
        <begin position="152"/>
        <end position="164"/>
    </location>
</feature>
<feature type="non-terminal residue" evidence="2">
    <location>
        <position position="172"/>
    </location>
</feature>
<evidence type="ECO:0000313" key="2">
    <source>
        <dbReference type="EMBL" id="GMT16344.1"/>
    </source>
</evidence>
<reference evidence="2" key="1">
    <citation type="submission" date="2023-10" db="EMBL/GenBank/DDBJ databases">
        <title>Genome assembly of Pristionchus species.</title>
        <authorList>
            <person name="Yoshida K."/>
            <person name="Sommer R.J."/>
        </authorList>
    </citation>
    <scope>NUCLEOTIDE SEQUENCE</scope>
    <source>
        <strain evidence="2">RS5133</strain>
    </source>
</reference>
<organism evidence="2 3">
    <name type="scientific">Pristionchus fissidentatus</name>
    <dbReference type="NCBI Taxonomy" id="1538716"/>
    <lineage>
        <taxon>Eukaryota</taxon>
        <taxon>Metazoa</taxon>
        <taxon>Ecdysozoa</taxon>
        <taxon>Nematoda</taxon>
        <taxon>Chromadorea</taxon>
        <taxon>Rhabditida</taxon>
        <taxon>Rhabditina</taxon>
        <taxon>Diplogasteromorpha</taxon>
        <taxon>Diplogasteroidea</taxon>
        <taxon>Neodiplogasteridae</taxon>
        <taxon>Pristionchus</taxon>
    </lineage>
</organism>
<sequence>KMFATSNVSSGHWSFGGYFDNLLKSPRQPIPNWAFCRHHIFHALSKLQSIYIPALTKVTHTQVPICRAPLLPSGSYPVPAHEICAHFIYVAHFNAACDAIAANIPAYGRDPNILCIVNRELPRIRALLMAVHHIIAAHSQFANSHGAPARSTVHSIGSNSSEQNSNRKNEKW</sequence>
<proteinExistence type="predicted"/>
<gene>
    <name evidence="2" type="ORF">PFISCL1PPCAC_7641</name>
</gene>
<keyword evidence="3" id="KW-1185">Reference proteome</keyword>